<dbReference type="PROSITE" id="PS51186">
    <property type="entry name" value="GNAT"/>
    <property type="match status" value="1"/>
</dbReference>
<dbReference type="CDD" id="cd04301">
    <property type="entry name" value="NAT_SF"/>
    <property type="match status" value="1"/>
</dbReference>
<feature type="domain" description="N-acetyltransferase" evidence="1">
    <location>
        <begin position="14"/>
        <end position="182"/>
    </location>
</feature>
<dbReference type="EMBL" id="MZGV01000012">
    <property type="protein sequence ID" value="OPJ62847.1"/>
    <property type="molecule type" value="Genomic_DNA"/>
</dbReference>
<dbReference type="Proteomes" id="UP000190080">
    <property type="component" value="Unassembled WGS sequence"/>
</dbReference>
<dbReference type="AlphaFoldDB" id="A0A1V4ITQ7"/>
<evidence type="ECO:0000313" key="2">
    <source>
        <dbReference type="EMBL" id="OPJ62847.1"/>
    </source>
</evidence>
<gene>
    <name evidence="2" type="primary">ydaF_3</name>
    <name evidence="2" type="ORF">CLORY_14710</name>
</gene>
<sequence length="186" mass="21726">MRNIGTRKIETKRLILRKFKEVDKFDMYNNWASDPEVTKMLTWPTHAAIEVTEIVIKRWINNYSENNYYHWAIQSKEPQSVIGSISLNNVDYSNDSCEIGYCIGKRFWNKGIATEALRAVLSFAFKQMKVNRITGRHHIDNAASGRVMEKCGFRYEGTLRQIIKDGRGNLVDCKYYSILKNEFIDI</sequence>
<keyword evidence="2" id="KW-0808">Transferase</keyword>
<name>A0A1V4ITQ7_9CLOT</name>
<dbReference type="PANTHER" id="PTHR43792:SF1">
    <property type="entry name" value="N-ACETYLTRANSFERASE DOMAIN-CONTAINING PROTEIN"/>
    <property type="match status" value="1"/>
</dbReference>
<dbReference type="InterPro" id="IPR000182">
    <property type="entry name" value="GNAT_dom"/>
</dbReference>
<accession>A0A1V4ITQ7</accession>
<keyword evidence="3" id="KW-1185">Reference proteome</keyword>
<dbReference type="InterPro" id="IPR016181">
    <property type="entry name" value="Acyl_CoA_acyltransferase"/>
</dbReference>
<dbReference type="Gene3D" id="3.40.630.30">
    <property type="match status" value="1"/>
</dbReference>
<proteinExistence type="predicted"/>
<protein>
    <submittedName>
        <fullName evidence="2">Putative ribosomal N-acetyltransferase YdaF</fullName>
        <ecNumber evidence="2">2.3.1.-</ecNumber>
    </submittedName>
</protein>
<dbReference type="Pfam" id="PF13302">
    <property type="entry name" value="Acetyltransf_3"/>
    <property type="match status" value="1"/>
</dbReference>
<evidence type="ECO:0000313" key="3">
    <source>
        <dbReference type="Proteomes" id="UP000190080"/>
    </source>
</evidence>
<evidence type="ECO:0000259" key="1">
    <source>
        <dbReference type="PROSITE" id="PS51186"/>
    </source>
</evidence>
<dbReference type="InterPro" id="IPR051531">
    <property type="entry name" value="N-acetyltransferase"/>
</dbReference>
<comment type="caution">
    <text evidence="2">The sequence shown here is derived from an EMBL/GenBank/DDBJ whole genome shotgun (WGS) entry which is preliminary data.</text>
</comment>
<dbReference type="GO" id="GO:0016747">
    <property type="term" value="F:acyltransferase activity, transferring groups other than amino-acyl groups"/>
    <property type="evidence" value="ECO:0007669"/>
    <property type="project" value="InterPro"/>
</dbReference>
<dbReference type="STRING" id="1450648.CLORY_14710"/>
<dbReference type="EC" id="2.3.1.-" evidence="2"/>
<dbReference type="RefSeq" id="WP_242954365.1">
    <property type="nucleotide sequence ID" value="NZ_MZGV01000012.1"/>
</dbReference>
<reference evidence="2 3" key="1">
    <citation type="submission" date="2017-03" db="EMBL/GenBank/DDBJ databases">
        <title>Genome sequence of Clostridium oryzae DSM 28571.</title>
        <authorList>
            <person name="Poehlein A."/>
            <person name="Daniel R."/>
        </authorList>
    </citation>
    <scope>NUCLEOTIDE SEQUENCE [LARGE SCALE GENOMIC DNA]</scope>
    <source>
        <strain evidence="2 3">DSM 28571</strain>
    </source>
</reference>
<organism evidence="2 3">
    <name type="scientific">Clostridium oryzae</name>
    <dbReference type="NCBI Taxonomy" id="1450648"/>
    <lineage>
        <taxon>Bacteria</taxon>
        <taxon>Bacillati</taxon>
        <taxon>Bacillota</taxon>
        <taxon>Clostridia</taxon>
        <taxon>Eubacteriales</taxon>
        <taxon>Clostridiaceae</taxon>
        <taxon>Clostridium</taxon>
    </lineage>
</organism>
<dbReference type="SUPFAM" id="SSF55729">
    <property type="entry name" value="Acyl-CoA N-acyltransferases (Nat)"/>
    <property type="match status" value="1"/>
</dbReference>
<dbReference type="PANTHER" id="PTHR43792">
    <property type="entry name" value="GNAT FAMILY, PUTATIVE (AFU_ORTHOLOGUE AFUA_3G00765)-RELATED-RELATED"/>
    <property type="match status" value="1"/>
</dbReference>
<keyword evidence="2" id="KW-0012">Acyltransferase</keyword>